<evidence type="ECO:0000256" key="1">
    <source>
        <dbReference type="SAM" id="MobiDB-lite"/>
    </source>
</evidence>
<proteinExistence type="predicted"/>
<feature type="compositionally biased region" description="Low complexity" evidence="1">
    <location>
        <begin position="201"/>
        <end position="216"/>
    </location>
</feature>
<feature type="compositionally biased region" description="Basic and acidic residues" evidence="1">
    <location>
        <begin position="191"/>
        <end position="200"/>
    </location>
</feature>
<dbReference type="EMBL" id="KL198030">
    <property type="protein sequence ID" value="KDQ15930.1"/>
    <property type="molecule type" value="Genomic_DNA"/>
</dbReference>
<organism evidence="2 3">
    <name type="scientific">Botryobasidium botryosum (strain FD-172 SS1)</name>
    <dbReference type="NCBI Taxonomy" id="930990"/>
    <lineage>
        <taxon>Eukaryota</taxon>
        <taxon>Fungi</taxon>
        <taxon>Dikarya</taxon>
        <taxon>Basidiomycota</taxon>
        <taxon>Agaricomycotina</taxon>
        <taxon>Agaricomycetes</taxon>
        <taxon>Cantharellales</taxon>
        <taxon>Botryobasidiaceae</taxon>
        <taxon>Botryobasidium</taxon>
    </lineage>
</organism>
<protein>
    <submittedName>
        <fullName evidence="2">Uncharacterized protein</fullName>
    </submittedName>
</protein>
<feature type="region of interest" description="Disordered" evidence="1">
    <location>
        <begin position="1"/>
        <end position="110"/>
    </location>
</feature>
<feature type="compositionally biased region" description="Basic and acidic residues" evidence="1">
    <location>
        <begin position="25"/>
        <end position="41"/>
    </location>
</feature>
<feature type="compositionally biased region" description="Polar residues" evidence="1">
    <location>
        <begin position="161"/>
        <end position="173"/>
    </location>
</feature>
<sequence>MEKSNGGEEEPERRKKHVKNVHTASYEDRPEDGISSREVRGTRGRSLLFAHISSSTDRSSDKHSRGPRSMAQTRAKRTPEGAFNLLQDTQRPRSGQSGTPERPITAEGPRLASDILAASLCDLHISGAESSESVQSSGLVSNPHIAPIGSPQMIPYPTPTPVDQLSHPDQQPSIHDAPKAKAVSAPYDAVSHWDTEKSAHQESPSSSQSRAPSQSQDWLMDVLCDSGQQVDFPLIEPLPSESSYSVAPWLLCMPWQPIILQNPAPEHTKYPGALQSDRSITNTATTCLECPAYGEDPQGDIDMTAPPNYHDAVRHSTQLVRAGIRYAAT</sequence>
<feature type="compositionally biased region" description="Polar residues" evidence="1">
    <location>
        <begin position="86"/>
        <end position="99"/>
    </location>
</feature>
<accession>A0A067MMJ3</accession>
<dbReference type="AlphaFoldDB" id="A0A067MMJ3"/>
<dbReference type="InParanoid" id="A0A067MMJ3"/>
<name>A0A067MMJ3_BOTB1</name>
<keyword evidence="3" id="KW-1185">Reference proteome</keyword>
<gene>
    <name evidence="2" type="ORF">BOTBODRAFT_54409</name>
</gene>
<evidence type="ECO:0000313" key="3">
    <source>
        <dbReference type="Proteomes" id="UP000027195"/>
    </source>
</evidence>
<feature type="region of interest" description="Disordered" evidence="1">
    <location>
        <begin position="134"/>
        <end position="216"/>
    </location>
</feature>
<dbReference type="HOGENOM" id="CLU_844640_0_0_1"/>
<reference evidence="3" key="1">
    <citation type="journal article" date="2014" name="Proc. Natl. Acad. Sci. U.S.A.">
        <title>Extensive sampling of basidiomycete genomes demonstrates inadequacy of the white-rot/brown-rot paradigm for wood decay fungi.</title>
        <authorList>
            <person name="Riley R."/>
            <person name="Salamov A.A."/>
            <person name="Brown D.W."/>
            <person name="Nagy L.G."/>
            <person name="Floudas D."/>
            <person name="Held B.W."/>
            <person name="Levasseur A."/>
            <person name="Lombard V."/>
            <person name="Morin E."/>
            <person name="Otillar R."/>
            <person name="Lindquist E.A."/>
            <person name="Sun H."/>
            <person name="LaButti K.M."/>
            <person name="Schmutz J."/>
            <person name="Jabbour D."/>
            <person name="Luo H."/>
            <person name="Baker S.E."/>
            <person name="Pisabarro A.G."/>
            <person name="Walton J.D."/>
            <person name="Blanchette R.A."/>
            <person name="Henrissat B."/>
            <person name="Martin F."/>
            <person name="Cullen D."/>
            <person name="Hibbett D.S."/>
            <person name="Grigoriev I.V."/>
        </authorList>
    </citation>
    <scope>NUCLEOTIDE SEQUENCE [LARGE SCALE GENOMIC DNA]</scope>
    <source>
        <strain evidence="3">FD-172 SS1</strain>
    </source>
</reference>
<dbReference type="Proteomes" id="UP000027195">
    <property type="component" value="Unassembled WGS sequence"/>
</dbReference>
<evidence type="ECO:0000313" key="2">
    <source>
        <dbReference type="EMBL" id="KDQ15930.1"/>
    </source>
</evidence>